<sequence length="354" mass="40130">MIKSGELMKYPLAVIDKLIQVYAPLALKQSKHDSGESLQCFMAMVMHATVSLTGIRFMWMAPAKKTGKAVNVSSHAPMTWRLGLVLQQDFIASKLSISTLLSGMPTSMRNSESHGLDYEDFEGFLKAKRNYLQALHIEPIDEVLIIDYLEALKELAEAQQKYNMAHSAFRNLDAAIIIHGIKRSQIAAICHDFINSWKKLEKIEQHVRTFESKLLLKVMPRSAVAIRADKAAGLENWLDIKQVLDYTCIGEFNLLRETCTDIQNLPWAQPVNRAATILYLNLLHAREEIVRLNVEIHRLRTLIYDEHWEFSKVDAEGEVPTATYDVDAEDLDGFDGGDETAENTFMDFVENATD</sequence>
<dbReference type="EMBL" id="SGPL01000263">
    <property type="protein sequence ID" value="THH14606.1"/>
    <property type="molecule type" value="Genomic_DNA"/>
</dbReference>
<dbReference type="OrthoDB" id="2676448at2759"/>
<accession>A0A4S4LQI4</accession>
<comment type="caution">
    <text evidence="1">The sequence shown here is derived from an EMBL/GenBank/DDBJ whole genome shotgun (WGS) entry which is preliminary data.</text>
</comment>
<gene>
    <name evidence="1" type="ORF">EW146_g5748</name>
</gene>
<evidence type="ECO:0000313" key="1">
    <source>
        <dbReference type="EMBL" id="THH14606.1"/>
    </source>
</evidence>
<reference evidence="1 2" key="1">
    <citation type="submission" date="2019-02" db="EMBL/GenBank/DDBJ databases">
        <title>Genome sequencing of the rare red list fungi Bondarzewia mesenterica.</title>
        <authorList>
            <person name="Buettner E."/>
            <person name="Kellner H."/>
        </authorList>
    </citation>
    <scope>NUCLEOTIDE SEQUENCE [LARGE SCALE GENOMIC DNA]</scope>
    <source>
        <strain evidence="1 2">DSM 108281</strain>
    </source>
</reference>
<name>A0A4S4LQI4_9AGAM</name>
<dbReference type="Proteomes" id="UP000310158">
    <property type="component" value="Unassembled WGS sequence"/>
</dbReference>
<proteinExistence type="predicted"/>
<organism evidence="1 2">
    <name type="scientific">Bondarzewia mesenterica</name>
    <dbReference type="NCBI Taxonomy" id="1095465"/>
    <lineage>
        <taxon>Eukaryota</taxon>
        <taxon>Fungi</taxon>
        <taxon>Dikarya</taxon>
        <taxon>Basidiomycota</taxon>
        <taxon>Agaricomycotina</taxon>
        <taxon>Agaricomycetes</taxon>
        <taxon>Russulales</taxon>
        <taxon>Bondarzewiaceae</taxon>
        <taxon>Bondarzewia</taxon>
    </lineage>
</organism>
<protein>
    <submittedName>
        <fullName evidence="1">Uncharacterized protein</fullName>
    </submittedName>
</protein>
<keyword evidence="2" id="KW-1185">Reference proteome</keyword>
<dbReference type="AlphaFoldDB" id="A0A4S4LQI4"/>
<evidence type="ECO:0000313" key="2">
    <source>
        <dbReference type="Proteomes" id="UP000310158"/>
    </source>
</evidence>